<dbReference type="GO" id="GO:0003676">
    <property type="term" value="F:nucleic acid binding"/>
    <property type="evidence" value="ECO:0007669"/>
    <property type="project" value="InterPro"/>
</dbReference>
<dbReference type="Gene3D" id="1.10.30.50">
    <property type="match status" value="1"/>
</dbReference>
<dbReference type="InterPro" id="IPR003870">
    <property type="entry name" value="DUF222"/>
</dbReference>
<keyword evidence="3" id="KW-1185">Reference proteome</keyword>
<dbReference type="SMART" id="SM00507">
    <property type="entry name" value="HNHc"/>
    <property type="match status" value="1"/>
</dbReference>
<dbReference type="GO" id="GO:0004519">
    <property type="term" value="F:endonuclease activity"/>
    <property type="evidence" value="ECO:0007669"/>
    <property type="project" value="InterPro"/>
</dbReference>
<accession>A0A7H0SRB5</accession>
<dbReference type="KEGG" id="cpoy:GP475_10965"/>
<reference evidence="2 3" key="1">
    <citation type="submission" date="2019-12" db="EMBL/GenBank/DDBJ databases">
        <title>Corynebacterium sp. nov., isolated from feces of the Anser Albifrons in China.</title>
        <authorList>
            <person name="Liu Q."/>
        </authorList>
    </citation>
    <scope>NUCLEOTIDE SEQUENCE [LARGE SCALE GENOMIC DNA]</scope>
    <source>
        <strain evidence="2 3">4H37-19</strain>
    </source>
</reference>
<dbReference type="GO" id="GO:0008270">
    <property type="term" value="F:zinc ion binding"/>
    <property type="evidence" value="ECO:0007669"/>
    <property type="project" value="InterPro"/>
</dbReference>
<dbReference type="InterPro" id="IPR002711">
    <property type="entry name" value="HNH"/>
</dbReference>
<dbReference type="Proteomes" id="UP000516320">
    <property type="component" value="Chromosome"/>
</dbReference>
<dbReference type="InterPro" id="IPR003615">
    <property type="entry name" value="HNH_nuc"/>
</dbReference>
<comment type="similarity">
    <text evidence="1">Belongs to the Rv1128c/1148c/1588c/1702c/1945/3466 family.</text>
</comment>
<evidence type="ECO:0000313" key="2">
    <source>
        <dbReference type="EMBL" id="QNQ91090.1"/>
    </source>
</evidence>
<dbReference type="RefSeq" id="WP_187974403.1">
    <property type="nucleotide sequence ID" value="NZ_CP046884.1"/>
</dbReference>
<dbReference type="AlphaFoldDB" id="A0A7H0SRB5"/>
<protein>
    <submittedName>
        <fullName evidence="2">DUF222 domain-containing protein</fullName>
    </submittedName>
</protein>
<proteinExistence type="inferred from homology"/>
<dbReference type="Pfam" id="PF02720">
    <property type="entry name" value="DUF222"/>
    <property type="match status" value="1"/>
</dbReference>
<gene>
    <name evidence="2" type="ORF">GP475_10965</name>
</gene>
<name>A0A7H0SRB5_9CORY</name>
<dbReference type="CDD" id="cd00085">
    <property type="entry name" value="HNHc"/>
    <property type="match status" value="1"/>
</dbReference>
<organism evidence="2 3">
    <name type="scientific">Corynebacterium poyangense</name>
    <dbReference type="NCBI Taxonomy" id="2684405"/>
    <lineage>
        <taxon>Bacteria</taxon>
        <taxon>Bacillati</taxon>
        <taxon>Actinomycetota</taxon>
        <taxon>Actinomycetes</taxon>
        <taxon>Mycobacteriales</taxon>
        <taxon>Corynebacteriaceae</taxon>
        <taxon>Corynebacterium</taxon>
    </lineage>
</organism>
<evidence type="ECO:0000313" key="3">
    <source>
        <dbReference type="Proteomes" id="UP000516320"/>
    </source>
</evidence>
<dbReference type="Pfam" id="PF01844">
    <property type="entry name" value="HNH"/>
    <property type="match status" value="1"/>
</dbReference>
<dbReference type="EMBL" id="CP046884">
    <property type="protein sequence ID" value="QNQ91090.1"/>
    <property type="molecule type" value="Genomic_DNA"/>
</dbReference>
<evidence type="ECO:0000256" key="1">
    <source>
        <dbReference type="ARBA" id="ARBA00023450"/>
    </source>
</evidence>
<sequence length="389" mass="43611">MDIKDVVTAYHQRGAEVIEFVYSFGTHANAAEQIARTLLMPIARARAMMILGKAMYGPCPRHEKRQVREANTILARRMGVGLEMLLMIHSQVKQLSLQAPLTREELRAELLALSKEMSVDEMRAHAARRVQELNPGGVRRECRYLRFSRSIGADGLRAMMVRLPEQEMMRVREAVDARVQATWRSGSNRRHEQARADALHDLLAGASVVGEVPVRRLEPTIVITTRDAAGEVIDTETGRTFGLSDGSTMTLEEYASIQLADTGYVVVCDADNAPVNAYRIQRLANWKQRHILEAEQLVCGNANCGCAGNMCQVHHIKPWEQGGETNLANLMLLCPTCHARVDRDPEWKLNGYNGRDPDGRTWHQDPNGKRRYTMLPIRKLGIRGVAATL</sequence>